<evidence type="ECO:0000313" key="2">
    <source>
        <dbReference type="Proteomes" id="UP001363460"/>
    </source>
</evidence>
<sequence length="78" mass="8217">MNNNLPGGLAGPILEKSMATASFISRVAESRESRAAWCEMVANAHAGTDFAVEMEAEAAEWRAAALLARSGNVQPVTI</sequence>
<accession>A0ABZ2IHU5</accession>
<dbReference type="EMBL" id="CP146370">
    <property type="protein sequence ID" value="WWT56508.1"/>
    <property type="molecule type" value="Genomic_DNA"/>
</dbReference>
<gene>
    <name evidence="1" type="ORF">V8J38_16795</name>
</gene>
<dbReference type="RefSeq" id="WP_338578661.1">
    <property type="nucleotide sequence ID" value="NZ_CP146370.1"/>
</dbReference>
<organism evidence="1 2">
    <name type="scientific">Brevundimonas olei</name>
    <dbReference type="NCBI Taxonomy" id="657642"/>
    <lineage>
        <taxon>Bacteria</taxon>
        <taxon>Pseudomonadati</taxon>
        <taxon>Pseudomonadota</taxon>
        <taxon>Alphaproteobacteria</taxon>
        <taxon>Caulobacterales</taxon>
        <taxon>Caulobacteraceae</taxon>
        <taxon>Brevundimonas</taxon>
    </lineage>
</organism>
<proteinExistence type="predicted"/>
<reference evidence="1 2" key="1">
    <citation type="submission" date="2024-02" db="EMBL/GenBank/DDBJ databases">
        <title>Distribution and functional of Brevundimonas-related endobacteria within Verticillium dahliae.</title>
        <authorList>
            <person name="Zeng H."/>
        </authorList>
    </citation>
    <scope>NUCLEOTIDE SEQUENCE [LARGE SCALE GENOMIC DNA]</scope>
    <source>
        <strain evidence="1 2">TRM 44200</strain>
        <plasmid evidence="1 2">unnamed</plasmid>
    </source>
</reference>
<name>A0ABZ2IHU5_9CAUL</name>
<keyword evidence="1" id="KW-0614">Plasmid</keyword>
<evidence type="ECO:0000313" key="1">
    <source>
        <dbReference type="EMBL" id="WWT56508.1"/>
    </source>
</evidence>
<geneLocation type="plasmid" evidence="1 2">
    <name>unnamed</name>
</geneLocation>
<dbReference type="Proteomes" id="UP001363460">
    <property type="component" value="Plasmid unnamed"/>
</dbReference>
<protein>
    <submittedName>
        <fullName evidence="1">Uncharacterized protein</fullName>
    </submittedName>
</protein>
<keyword evidence="2" id="KW-1185">Reference proteome</keyword>